<evidence type="ECO:0000313" key="2">
    <source>
        <dbReference type="EMBL" id="OGD62992.1"/>
    </source>
</evidence>
<sequence>MSPQRKEELINNQIYHVFSRSIAEFTVFNNVSEFERMYCLVDLFRYNGFEYRYSQFKQLDKDTQHNIIDQIREENTKIVEIIAYCLMPTHFHFILKQISDGSIAKYIARVLNGYSKYFNTKHRRLGPLWASRFKNVLVKDDEQLLHLTRYIHLNPTSAGLVKNPEDWMFSSYGQYIQSNLSENEGICNYENLINIKPDAYKKFVNDRKNYQRDLALIKGKLLDKYSD</sequence>
<dbReference type="SMART" id="SM01321">
    <property type="entry name" value="Y1_Tnp"/>
    <property type="match status" value="1"/>
</dbReference>
<dbReference type="PANTHER" id="PTHR34322">
    <property type="entry name" value="TRANSPOSASE, Y1_TNP DOMAIN-CONTAINING"/>
    <property type="match status" value="1"/>
</dbReference>
<dbReference type="AlphaFoldDB" id="A0A1F5E6G8"/>
<dbReference type="Gene3D" id="3.30.70.1290">
    <property type="entry name" value="Transposase IS200-like"/>
    <property type="match status" value="1"/>
</dbReference>
<dbReference type="STRING" id="1797472.A2215_02580"/>
<dbReference type="PANTHER" id="PTHR34322:SF2">
    <property type="entry name" value="TRANSPOSASE IS200-LIKE DOMAIN-CONTAINING PROTEIN"/>
    <property type="match status" value="1"/>
</dbReference>
<evidence type="ECO:0000259" key="1">
    <source>
        <dbReference type="SMART" id="SM01321"/>
    </source>
</evidence>
<name>A0A1F5E6G8_9BACT</name>
<protein>
    <recommendedName>
        <fullName evidence="1">Transposase IS200-like domain-containing protein</fullName>
    </recommendedName>
</protein>
<dbReference type="EMBL" id="MEZY01000040">
    <property type="protein sequence ID" value="OGD62992.1"/>
    <property type="molecule type" value="Genomic_DNA"/>
</dbReference>
<evidence type="ECO:0000313" key="3">
    <source>
        <dbReference type="Proteomes" id="UP000178583"/>
    </source>
</evidence>
<gene>
    <name evidence="2" type="ORF">A2215_02580</name>
</gene>
<organism evidence="2 3">
    <name type="scientific">Candidatus Berkelbacteria bacterium RIFOXYA2_FULL_43_10</name>
    <dbReference type="NCBI Taxonomy" id="1797472"/>
    <lineage>
        <taxon>Bacteria</taxon>
        <taxon>Candidatus Berkelbacteria</taxon>
    </lineage>
</organism>
<dbReference type="GO" id="GO:0004803">
    <property type="term" value="F:transposase activity"/>
    <property type="evidence" value="ECO:0007669"/>
    <property type="project" value="InterPro"/>
</dbReference>
<comment type="caution">
    <text evidence="2">The sequence shown here is derived from an EMBL/GenBank/DDBJ whole genome shotgun (WGS) entry which is preliminary data.</text>
</comment>
<reference evidence="2 3" key="1">
    <citation type="journal article" date="2016" name="Nat. Commun.">
        <title>Thousands of microbial genomes shed light on interconnected biogeochemical processes in an aquifer system.</title>
        <authorList>
            <person name="Anantharaman K."/>
            <person name="Brown C.T."/>
            <person name="Hug L.A."/>
            <person name="Sharon I."/>
            <person name="Castelle C.J."/>
            <person name="Probst A.J."/>
            <person name="Thomas B.C."/>
            <person name="Singh A."/>
            <person name="Wilkins M.J."/>
            <person name="Karaoz U."/>
            <person name="Brodie E.L."/>
            <person name="Williams K.H."/>
            <person name="Hubbard S.S."/>
            <person name="Banfield J.F."/>
        </authorList>
    </citation>
    <scope>NUCLEOTIDE SEQUENCE [LARGE SCALE GENOMIC DNA]</scope>
</reference>
<dbReference type="InterPro" id="IPR036515">
    <property type="entry name" value="Transposase_17_sf"/>
</dbReference>
<dbReference type="Pfam" id="PF01797">
    <property type="entry name" value="Y1_Tnp"/>
    <property type="match status" value="1"/>
</dbReference>
<accession>A0A1F5E6G8</accession>
<proteinExistence type="predicted"/>
<feature type="domain" description="Transposase IS200-like" evidence="1">
    <location>
        <begin position="10"/>
        <end position="154"/>
    </location>
</feature>
<dbReference type="GO" id="GO:0006313">
    <property type="term" value="P:DNA transposition"/>
    <property type="evidence" value="ECO:0007669"/>
    <property type="project" value="InterPro"/>
</dbReference>
<dbReference type="SUPFAM" id="SSF143422">
    <property type="entry name" value="Transposase IS200-like"/>
    <property type="match status" value="1"/>
</dbReference>
<dbReference type="InterPro" id="IPR002686">
    <property type="entry name" value="Transposase_17"/>
</dbReference>
<dbReference type="GO" id="GO:0003677">
    <property type="term" value="F:DNA binding"/>
    <property type="evidence" value="ECO:0007669"/>
    <property type="project" value="InterPro"/>
</dbReference>
<dbReference type="Proteomes" id="UP000178583">
    <property type="component" value="Unassembled WGS sequence"/>
</dbReference>